<comment type="caution">
    <text evidence="2">The sequence shown here is derived from an EMBL/GenBank/DDBJ whole genome shotgun (WGS) entry which is preliminary data.</text>
</comment>
<evidence type="ECO:0008006" key="4">
    <source>
        <dbReference type="Google" id="ProtNLM"/>
    </source>
</evidence>
<reference evidence="2 3" key="1">
    <citation type="submission" date="2019-08" db="EMBL/GenBank/DDBJ databases">
        <title>Actinomadura sp. nov. CYP1-5 isolated from mountain soil.</title>
        <authorList>
            <person name="Songsumanus A."/>
            <person name="Kuncharoen N."/>
            <person name="Kudo T."/>
            <person name="Yuki M."/>
            <person name="Igarashi Y."/>
            <person name="Tanasupawat S."/>
        </authorList>
    </citation>
    <scope>NUCLEOTIDE SEQUENCE [LARGE SCALE GENOMIC DNA]</scope>
    <source>
        <strain evidence="2 3">CYP1-5</strain>
    </source>
</reference>
<name>A0A5D3F878_9ACTN</name>
<evidence type="ECO:0000256" key="1">
    <source>
        <dbReference type="SAM" id="MobiDB-lite"/>
    </source>
</evidence>
<proteinExistence type="predicted"/>
<dbReference type="RefSeq" id="WP_148765657.1">
    <property type="nucleotide sequence ID" value="NZ_VSRQ01000007.1"/>
</dbReference>
<gene>
    <name evidence="2" type="ORF">FXF68_31565</name>
</gene>
<organism evidence="2 3">
    <name type="scientific">Actinomadura decatromicini</name>
    <dbReference type="NCBI Taxonomy" id="2604572"/>
    <lineage>
        <taxon>Bacteria</taxon>
        <taxon>Bacillati</taxon>
        <taxon>Actinomycetota</taxon>
        <taxon>Actinomycetes</taxon>
        <taxon>Streptosporangiales</taxon>
        <taxon>Thermomonosporaceae</taxon>
        <taxon>Actinomadura</taxon>
    </lineage>
</organism>
<dbReference type="EMBL" id="VSRQ01000007">
    <property type="protein sequence ID" value="TYK45217.1"/>
    <property type="molecule type" value="Genomic_DNA"/>
</dbReference>
<protein>
    <recommendedName>
        <fullName evidence="4">HNH endonuclease</fullName>
    </recommendedName>
</protein>
<sequence length="163" mass="17773">MKRAGRLQRRTPLTARTPLARRVPLREVSAKRAAATGKPTRPRDTGPDRTTRELVLERDDWACFCCGATIIGQQYSLQHRLARRLGGTSDPLINSPANLVTLLGSATTECHGRVEGRHSADHVAGYRLKTGQDPANTPVLHWRYGPVLLGHDGSIEPVGRAAA</sequence>
<feature type="region of interest" description="Disordered" evidence="1">
    <location>
        <begin position="1"/>
        <end position="49"/>
    </location>
</feature>
<dbReference type="Gene3D" id="1.10.30.50">
    <property type="match status" value="1"/>
</dbReference>
<accession>A0A5D3F878</accession>
<keyword evidence="3" id="KW-1185">Reference proteome</keyword>
<evidence type="ECO:0000313" key="3">
    <source>
        <dbReference type="Proteomes" id="UP000323505"/>
    </source>
</evidence>
<dbReference type="Proteomes" id="UP000323505">
    <property type="component" value="Unassembled WGS sequence"/>
</dbReference>
<dbReference type="AlphaFoldDB" id="A0A5D3F878"/>
<evidence type="ECO:0000313" key="2">
    <source>
        <dbReference type="EMBL" id="TYK45217.1"/>
    </source>
</evidence>